<gene>
    <name evidence="3" type="ORF">ACFQQL_07810</name>
</gene>
<comment type="caution">
    <text evidence="3">The sequence shown here is derived from an EMBL/GenBank/DDBJ whole genome shotgun (WGS) entry which is preliminary data.</text>
</comment>
<name>A0ABW2Q8P5_9MICO</name>
<organism evidence="3 4">
    <name type="scientific">Georgenia alba</name>
    <dbReference type="NCBI Taxonomy" id="2233858"/>
    <lineage>
        <taxon>Bacteria</taxon>
        <taxon>Bacillati</taxon>
        <taxon>Actinomycetota</taxon>
        <taxon>Actinomycetes</taxon>
        <taxon>Micrococcales</taxon>
        <taxon>Bogoriellaceae</taxon>
        <taxon>Georgenia</taxon>
    </lineage>
</organism>
<evidence type="ECO:0000256" key="2">
    <source>
        <dbReference type="SAM" id="SignalP"/>
    </source>
</evidence>
<dbReference type="PANTHER" id="PTHR45982:SF1">
    <property type="entry name" value="REGULATOR OF CHROMOSOME CONDENSATION"/>
    <property type="match status" value="1"/>
</dbReference>
<evidence type="ECO:0008006" key="5">
    <source>
        <dbReference type="Google" id="ProtNLM"/>
    </source>
</evidence>
<dbReference type="EMBL" id="JBHTCQ010000001">
    <property type="protein sequence ID" value="MFC7405012.1"/>
    <property type="molecule type" value="Genomic_DNA"/>
</dbReference>
<dbReference type="InterPro" id="IPR051553">
    <property type="entry name" value="Ran_GTPase-activating"/>
</dbReference>
<dbReference type="InterPro" id="IPR009091">
    <property type="entry name" value="RCC1/BLIP-II"/>
</dbReference>
<keyword evidence="2" id="KW-0732">Signal</keyword>
<sequence length="532" mass="54969">MSTTAALPRHTLRRHAALALAGVLAMVSTTVLTAVETTTAAYVDSAVATTSTDDDALTTGPIALSPSRLYLNQTEAVLQDDGTLWVWGYRGNGLSGTGVGTVPDGDTPSAVVLPNDGYTGLGNRRIVKVAGGTNDNYYESSYSAFGALSDDGLVYTWGGTSAQMMGRSGDYTSPGEVAIPGTVVDLRSQGGVFMALTSAGELYTWGNPQGEGMTGQGAAGTYGSTPRLILTGVHSMSAGLWNGWAVVTGSWSTVRYNTNAAGVREDGDGLPGVVFFGRNDAVYGGRQKGDGNVGIPILAPLNEYEATPVKAWTLTALSYGVTTLTGLANLINNLDPSGFDSGCRSLGVMAGSAGDACVIQEMTGHYYGSQVRLRSGDVWTWGYAAEEGAGHQGAGTVQYTPMPTDVDGASIVKVAPSEDIVIMLDSGGGVWMYGRFASQYGFPDPATGAPSRTNRIDPVRITAWGSDNADIGAHGYSASLLKTDGSFYSVGGGYANANNNPSLAVRDSFGENTAPTSPARPLTEMVWPGGVG</sequence>
<evidence type="ECO:0000313" key="4">
    <source>
        <dbReference type="Proteomes" id="UP001596455"/>
    </source>
</evidence>
<dbReference type="RefSeq" id="WP_382392947.1">
    <property type="nucleotide sequence ID" value="NZ_JBHTCQ010000001.1"/>
</dbReference>
<accession>A0ABW2Q8P5</accession>
<dbReference type="PANTHER" id="PTHR45982">
    <property type="entry name" value="REGULATOR OF CHROMOSOME CONDENSATION"/>
    <property type="match status" value="1"/>
</dbReference>
<evidence type="ECO:0000313" key="3">
    <source>
        <dbReference type="EMBL" id="MFC7405012.1"/>
    </source>
</evidence>
<dbReference type="Proteomes" id="UP001596455">
    <property type="component" value="Unassembled WGS sequence"/>
</dbReference>
<proteinExistence type="predicted"/>
<dbReference type="Gene3D" id="2.130.10.30">
    <property type="entry name" value="Regulator of chromosome condensation 1/beta-lactamase-inhibitor protein II"/>
    <property type="match status" value="2"/>
</dbReference>
<keyword evidence="4" id="KW-1185">Reference proteome</keyword>
<evidence type="ECO:0000256" key="1">
    <source>
        <dbReference type="SAM" id="MobiDB-lite"/>
    </source>
</evidence>
<protein>
    <recommendedName>
        <fullName evidence="5">Alpha-tubulin suppressor</fullName>
    </recommendedName>
</protein>
<feature type="chain" id="PRO_5046243148" description="Alpha-tubulin suppressor" evidence="2">
    <location>
        <begin position="34"/>
        <end position="532"/>
    </location>
</feature>
<feature type="region of interest" description="Disordered" evidence="1">
    <location>
        <begin position="509"/>
        <end position="532"/>
    </location>
</feature>
<feature type="signal peptide" evidence="2">
    <location>
        <begin position="1"/>
        <end position="33"/>
    </location>
</feature>
<reference evidence="4" key="1">
    <citation type="journal article" date="2019" name="Int. J. Syst. Evol. Microbiol.">
        <title>The Global Catalogue of Microorganisms (GCM) 10K type strain sequencing project: providing services to taxonomists for standard genome sequencing and annotation.</title>
        <authorList>
            <consortium name="The Broad Institute Genomics Platform"/>
            <consortium name="The Broad Institute Genome Sequencing Center for Infectious Disease"/>
            <person name="Wu L."/>
            <person name="Ma J."/>
        </authorList>
    </citation>
    <scope>NUCLEOTIDE SEQUENCE [LARGE SCALE GENOMIC DNA]</scope>
    <source>
        <strain evidence="4">JCM 1490</strain>
    </source>
</reference>
<dbReference type="SUPFAM" id="SSF50985">
    <property type="entry name" value="RCC1/BLIP-II"/>
    <property type="match status" value="2"/>
</dbReference>